<dbReference type="EMBL" id="FO818640">
    <property type="protein sequence ID" value="CDM93925.1"/>
    <property type="molecule type" value="Genomic_DNA"/>
</dbReference>
<proteinExistence type="predicted"/>
<protein>
    <submittedName>
        <fullName evidence="1">Uncharacterized protein</fullName>
    </submittedName>
</protein>
<evidence type="ECO:0000313" key="1">
    <source>
        <dbReference type="EMBL" id="CDM93925.1"/>
    </source>
</evidence>
<evidence type="ECO:0000313" key="2">
    <source>
        <dbReference type="Proteomes" id="UP000032946"/>
    </source>
</evidence>
<keyword evidence="2" id="KW-1185">Reference proteome</keyword>
<sequence length="84" mass="8669">MEFPAEPAPTLGGAGLFTKSGWGGFIHQIGVGRVDQNPGCELEFPAEPAPTLGGAGLFTKSWWGGFIHQIGVGRVYSPNRGGAG</sequence>
<dbReference type="AlphaFoldDB" id="A0A9P1KE62"/>
<organism evidence="1 2">
    <name type="scientific">Limnospira indica PCC 8005</name>
    <dbReference type="NCBI Taxonomy" id="376219"/>
    <lineage>
        <taxon>Bacteria</taxon>
        <taxon>Bacillati</taxon>
        <taxon>Cyanobacteriota</taxon>
        <taxon>Cyanophyceae</taxon>
        <taxon>Oscillatoriophycideae</taxon>
        <taxon>Oscillatoriales</taxon>
        <taxon>Sirenicapillariaceae</taxon>
        <taxon>Limnospira</taxon>
    </lineage>
</organism>
<dbReference type="Proteomes" id="UP000032946">
    <property type="component" value="Chromosome"/>
</dbReference>
<gene>
    <name evidence="1" type="ORF">ARTHRO_11599</name>
</gene>
<accession>A0A9P1KE62</accession>
<name>A0A9P1KE62_9CYAN</name>
<reference evidence="1 2" key="1">
    <citation type="submission" date="2014-02" db="EMBL/GenBank/DDBJ databases">
        <authorList>
            <person name="Genoscope - CEA"/>
        </authorList>
    </citation>
    <scope>NUCLEOTIDE SEQUENCE [LARGE SCALE GENOMIC DNA]</scope>
    <source>
        <strain evidence="1 2">PCC 8005</strain>
    </source>
</reference>